<evidence type="ECO:0000256" key="5">
    <source>
        <dbReference type="ARBA" id="ARBA00022801"/>
    </source>
</evidence>
<evidence type="ECO:0000313" key="11">
    <source>
        <dbReference type="EMBL" id="KAK9822909.1"/>
    </source>
</evidence>
<dbReference type="SUPFAM" id="SSF46934">
    <property type="entry name" value="UBA-like"/>
    <property type="match status" value="1"/>
</dbReference>
<gene>
    <name evidence="11" type="ORF">WJX74_003614</name>
</gene>
<feature type="compositionally biased region" description="Low complexity" evidence="8">
    <location>
        <begin position="339"/>
        <end position="370"/>
    </location>
</feature>
<feature type="compositionally biased region" description="Low complexity" evidence="8">
    <location>
        <begin position="304"/>
        <end position="332"/>
    </location>
</feature>
<keyword evidence="5" id="KW-0378">Hydrolase</keyword>
<keyword evidence="7 9" id="KW-0472">Membrane</keyword>
<dbReference type="PANTHER" id="PTHR43066">
    <property type="entry name" value="RHOMBOID-RELATED PROTEIN"/>
    <property type="match status" value="1"/>
</dbReference>
<comment type="subcellular location">
    <subcellularLocation>
        <location evidence="1">Membrane</location>
        <topology evidence="1">Multi-pass membrane protein</topology>
    </subcellularLocation>
</comment>
<dbReference type="PROSITE" id="PS50030">
    <property type="entry name" value="UBA"/>
    <property type="match status" value="1"/>
</dbReference>
<name>A0AAW1QN20_9CHLO</name>
<keyword evidence="6 9" id="KW-1133">Transmembrane helix</keyword>
<dbReference type="Proteomes" id="UP001438707">
    <property type="component" value="Unassembled WGS sequence"/>
</dbReference>
<keyword evidence="12" id="KW-1185">Reference proteome</keyword>
<accession>A0AAW1QN20</accession>
<evidence type="ECO:0000256" key="7">
    <source>
        <dbReference type="ARBA" id="ARBA00023136"/>
    </source>
</evidence>
<dbReference type="Pfam" id="PF00627">
    <property type="entry name" value="UBA"/>
    <property type="match status" value="1"/>
</dbReference>
<dbReference type="Gene3D" id="1.20.1540.10">
    <property type="entry name" value="Rhomboid-like"/>
    <property type="match status" value="1"/>
</dbReference>
<feature type="transmembrane region" description="Helical" evidence="9">
    <location>
        <begin position="72"/>
        <end position="94"/>
    </location>
</feature>
<dbReference type="SUPFAM" id="SSF144091">
    <property type="entry name" value="Rhomboid-like"/>
    <property type="match status" value="1"/>
</dbReference>
<dbReference type="InterPro" id="IPR015940">
    <property type="entry name" value="UBA"/>
</dbReference>
<feature type="transmembrane region" description="Helical" evidence="9">
    <location>
        <begin position="17"/>
        <end position="39"/>
    </location>
</feature>
<evidence type="ECO:0000256" key="2">
    <source>
        <dbReference type="ARBA" id="ARBA00009045"/>
    </source>
</evidence>
<dbReference type="Gene3D" id="1.10.8.10">
    <property type="entry name" value="DNA helicase RuvA subunit, C-terminal domain"/>
    <property type="match status" value="1"/>
</dbReference>
<dbReference type="PANTHER" id="PTHR43066:SF1">
    <property type="entry name" value="RHOMBOID PROTEIN 2"/>
    <property type="match status" value="1"/>
</dbReference>
<keyword evidence="3" id="KW-0645">Protease</keyword>
<dbReference type="FunFam" id="1.20.1540.10:FF:000008">
    <property type="entry name" value="RHOMBOID-like protein 13"/>
    <property type="match status" value="1"/>
</dbReference>
<evidence type="ECO:0000256" key="8">
    <source>
        <dbReference type="SAM" id="MobiDB-lite"/>
    </source>
</evidence>
<dbReference type="Pfam" id="PF01694">
    <property type="entry name" value="Rhomboid"/>
    <property type="match status" value="1"/>
</dbReference>
<keyword evidence="4 9" id="KW-0812">Transmembrane</keyword>
<evidence type="ECO:0000256" key="4">
    <source>
        <dbReference type="ARBA" id="ARBA00022692"/>
    </source>
</evidence>
<dbReference type="GO" id="GO:0016020">
    <property type="term" value="C:membrane"/>
    <property type="evidence" value="ECO:0007669"/>
    <property type="project" value="UniProtKB-SubCell"/>
</dbReference>
<feature type="transmembrane region" description="Helical" evidence="9">
    <location>
        <begin position="166"/>
        <end position="188"/>
    </location>
</feature>
<dbReference type="GO" id="GO:0006508">
    <property type="term" value="P:proteolysis"/>
    <property type="evidence" value="ECO:0007669"/>
    <property type="project" value="UniProtKB-KW"/>
</dbReference>
<dbReference type="AlphaFoldDB" id="A0AAW1QN20"/>
<evidence type="ECO:0000256" key="1">
    <source>
        <dbReference type="ARBA" id="ARBA00004141"/>
    </source>
</evidence>
<feature type="transmembrane region" description="Helical" evidence="9">
    <location>
        <begin position="136"/>
        <end position="154"/>
    </location>
</feature>
<reference evidence="11 12" key="1">
    <citation type="journal article" date="2024" name="Nat. Commun.">
        <title>Phylogenomics reveals the evolutionary origins of lichenization in chlorophyte algae.</title>
        <authorList>
            <person name="Puginier C."/>
            <person name="Libourel C."/>
            <person name="Otte J."/>
            <person name="Skaloud P."/>
            <person name="Haon M."/>
            <person name="Grisel S."/>
            <person name="Petersen M."/>
            <person name="Berrin J.G."/>
            <person name="Delaux P.M."/>
            <person name="Dal Grande F."/>
            <person name="Keller J."/>
        </authorList>
    </citation>
    <scope>NUCLEOTIDE SEQUENCE [LARGE SCALE GENOMIC DNA]</scope>
    <source>
        <strain evidence="11 12">SAG 2145</strain>
    </source>
</reference>
<proteinExistence type="inferred from homology"/>
<evidence type="ECO:0000259" key="10">
    <source>
        <dbReference type="PROSITE" id="PS50030"/>
    </source>
</evidence>
<dbReference type="SMART" id="SM00165">
    <property type="entry name" value="UBA"/>
    <property type="match status" value="1"/>
</dbReference>
<feature type="transmembrane region" description="Helical" evidence="9">
    <location>
        <begin position="106"/>
        <end position="130"/>
    </location>
</feature>
<dbReference type="GO" id="GO:0004252">
    <property type="term" value="F:serine-type endopeptidase activity"/>
    <property type="evidence" value="ECO:0007669"/>
    <property type="project" value="InterPro"/>
</dbReference>
<comment type="similarity">
    <text evidence="2">Belongs to the peptidase S54 family.</text>
</comment>
<evidence type="ECO:0000313" key="12">
    <source>
        <dbReference type="Proteomes" id="UP001438707"/>
    </source>
</evidence>
<protein>
    <recommendedName>
        <fullName evidence="10">UBA domain-containing protein</fullName>
    </recommendedName>
</protein>
<sequence>MNNNVSSQASVITAVKVWLLNIPLLTRSLFMICVGLYLMQLLTGQDDLSSICLAPAASAMQFQLWRLVTSPFFHVGLLHVAFNMMAFVPCGSGLERLLGTLLLAHHVLLVMLLGNAFYIAASWTLAVLHLPFMKDPLLGCGVGLSGIVFGLIVLDTHHSGASHHSIFGLCNVPARIYPWALLVVWQLLVPQVSFLGHLGGILTGQAMVWGWLKWLTPSGSTVERLESRWMPSWALQLPPYILHTGGTSTLPVSRSASINSGAPAFRLPSTAGNWLQGHRWAQVPTTDPDPPPKTSARPASAAKPSFNTFSSPSTTGPAPAPRPSSGQGHTTGSAGGTAGAQMPPWQAARAAAEARMARQASGGRSTAAASGSGGSSAAGSASGMDLSSGQPGPSSMRSRDLLPTPSGHDASLKPLMSLGFEEAVAQQALQRTGGDVVAAADYLLSLDKGS</sequence>
<dbReference type="InterPro" id="IPR022764">
    <property type="entry name" value="Peptidase_S54_rhomboid_dom"/>
</dbReference>
<feature type="domain" description="UBA" evidence="10">
    <location>
        <begin position="406"/>
        <end position="446"/>
    </location>
</feature>
<evidence type="ECO:0000256" key="9">
    <source>
        <dbReference type="SAM" id="Phobius"/>
    </source>
</evidence>
<feature type="region of interest" description="Disordered" evidence="8">
    <location>
        <begin position="281"/>
        <end position="413"/>
    </location>
</feature>
<dbReference type="EMBL" id="JALJOS010000029">
    <property type="protein sequence ID" value="KAK9822909.1"/>
    <property type="molecule type" value="Genomic_DNA"/>
</dbReference>
<evidence type="ECO:0000256" key="6">
    <source>
        <dbReference type="ARBA" id="ARBA00022989"/>
    </source>
</evidence>
<dbReference type="InterPro" id="IPR009060">
    <property type="entry name" value="UBA-like_sf"/>
</dbReference>
<dbReference type="InterPro" id="IPR035952">
    <property type="entry name" value="Rhomboid-like_sf"/>
</dbReference>
<feature type="compositionally biased region" description="Low complexity" evidence="8">
    <location>
        <begin position="377"/>
        <end position="389"/>
    </location>
</feature>
<comment type="caution">
    <text evidence="11">The sequence shown here is derived from an EMBL/GenBank/DDBJ whole genome shotgun (WGS) entry which is preliminary data.</text>
</comment>
<organism evidence="11 12">
    <name type="scientific">Apatococcus lobatus</name>
    <dbReference type="NCBI Taxonomy" id="904363"/>
    <lineage>
        <taxon>Eukaryota</taxon>
        <taxon>Viridiplantae</taxon>
        <taxon>Chlorophyta</taxon>
        <taxon>core chlorophytes</taxon>
        <taxon>Trebouxiophyceae</taxon>
        <taxon>Chlorellales</taxon>
        <taxon>Chlorellaceae</taxon>
        <taxon>Apatococcus</taxon>
    </lineage>
</organism>
<evidence type="ECO:0000256" key="3">
    <source>
        <dbReference type="ARBA" id="ARBA00022670"/>
    </source>
</evidence>